<dbReference type="EMBL" id="KQ242127">
    <property type="protein sequence ID" value="KNC80622.1"/>
    <property type="molecule type" value="Genomic_DNA"/>
</dbReference>
<dbReference type="Proteomes" id="UP000054560">
    <property type="component" value="Unassembled WGS sequence"/>
</dbReference>
<gene>
    <name evidence="3" type="ORF">SARC_07014</name>
</gene>
<keyword evidence="4" id="KW-1185">Reference proteome</keyword>
<evidence type="ECO:0000313" key="3">
    <source>
        <dbReference type="EMBL" id="KNC80622.1"/>
    </source>
</evidence>
<dbReference type="RefSeq" id="XP_014154524.1">
    <property type="nucleotide sequence ID" value="XM_014299049.1"/>
</dbReference>
<keyword evidence="2" id="KW-0472">Membrane</keyword>
<feature type="transmembrane region" description="Helical" evidence="2">
    <location>
        <begin position="224"/>
        <end position="245"/>
    </location>
</feature>
<organism evidence="3 4">
    <name type="scientific">Sphaeroforma arctica JP610</name>
    <dbReference type="NCBI Taxonomy" id="667725"/>
    <lineage>
        <taxon>Eukaryota</taxon>
        <taxon>Ichthyosporea</taxon>
        <taxon>Ichthyophonida</taxon>
        <taxon>Sphaeroforma</taxon>
    </lineage>
</organism>
<evidence type="ECO:0000256" key="2">
    <source>
        <dbReference type="SAM" id="Phobius"/>
    </source>
</evidence>
<evidence type="ECO:0000313" key="4">
    <source>
        <dbReference type="Proteomes" id="UP000054560"/>
    </source>
</evidence>
<keyword evidence="2" id="KW-0812">Transmembrane</keyword>
<proteinExistence type="predicted"/>
<accession>A0A0L0FUX3</accession>
<feature type="compositionally biased region" description="Low complexity" evidence="1">
    <location>
        <begin position="126"/>
        <end position="154"/>
    </location>
</feature>
<name>A0A0L0FUX3_9EUKA</name>
<feature type="region of interest" description="Disordered" evidence="1">
    <location>
        <begin position="121"/>
        <end position="195"/>
    </location>
</feature>
<evidence type="ECO:0000256" key="1">
    <source>
        <dbReference type="SAM" id="MobiDB-lite"/>
    </source>
</evidence>
<dbReference type="AlphaFoldDB" id="A0A0L0FUX3"/>
<sequence length="263" mass="29251">MLFIHVPIKNISVSCVQIKVGKYIKQLHWLLVICKDNTREQPAPVEGKMPWSAFGEDVTQLKTDFPMNTLKKGVLRYTFEPLIVGDGYARGSTQTLWIYTYDQNDVVHHLHQTVRMIGQADSAGGSRLPVSTLSRVSSRVSTNSTTESLHSTTSEDSQPPPPAYAEPDGHAVSNDSMQDARGRSKGIKKKNSTASKILKPRMTDDVVSTPDEVIKKKTLATVEVYLLGIILLQFIVIVTLARLVYTQSLRIAYLEPEGWEPNA</sequence>
<keyword evidence="2" id="KW-1133">Transmembrane helix</keyword>
<reference evidence="3 4" key="1">
    <citation type="submission" date="2011-02" db="EMBL/GenBank/DDBJ databases">
        <title>The Genome Sequence of Sphaeroforma arctica JP610.</title>
        <authorList>
            <consortium name="The Broad Institute Genome Sequencing Platform"/>
            <person name="Russ C."/>
            <person name="Cuomo C."/>
            <person name="Young S.K."/>
            <person name="Zeng Q."/>
            <person name="Gargeya S."/>
            <person name="Alvarado L."/>
            <person name="Berlin A."/>
            <person name="Chapman S.B."/>
            <person name="Chen Z."/>
            <person name="Freedman E."/>
            <person name="Gellesch M."/>
            <person name="Goldberg J."/>
            <person name="Griggs A."/>
            <person name="Gujja S."/>
            <person name="Heilman E."/>
            <person name="Heiman D."/>
            <person name="Howarth C."/>
            <person name="Mehta T."/>
            <person name="Neiman D."/>
            <person name="Pearson M."/>
            <person name="Roberts A."/>
            <person name="Saif S."/>
            <person name="Shea T."/>
            <person name="Shenoy N."/>
            <person name="Sisk P."/>
            <person name="Stolte C."/>
            <person name="Sykes S."/>
            <person name="White J."/>
            <person name="Yandava C."/>
            <person name="Burger G."/>
            <person name="Gray M.W."/>
            <person name="Holland P.W.H."/>
            <person name="King N."/>
            <person name="Lang F.B.F."/>
            <person name="Roger A.J."/>
            <person name="Ruiz-Trillo I."/>
            <person name="Haas B."/>
            <person name="Nusbaum C."/>
            <person name="Birren B."/>
        </authorList>
    </citation>
    <scope>NUCLEOTIDE SEQUENCE [LARGE SCALE GENOMIC DNA]</scope>
    <source>
        <strain evidence="3 4">JP610</strain>
    </source>
</reference>
<protein>
    <submittedName>
        <fullName evidence="3">Uncharacterized protein</fullName>
    </submittedName>
</protein>
<dbReference type="GeneID" id="25907518"/>